<feature type="transmembrane region" description="Helical" evidence="2">
    <location>
        <begin position="414"/>
        <end position="434"/>
    </location>
</feature>
<dbReference type="AlphaFoldDB" id="A0A1I1LC03"/>
<keyword evidence="3" id="KW-0732">Signal</keyword>
<keyword evidence="2" id="KW-0812">Transmembrane</keyword>
<evidence type="ECO:0000256" key="2">
    <source>
        <dbReference type="SAM" id="Phobius"/>
    </source>
</evidence>
<keyword evidence="4" id="KW-0808">Transferase</keyword>
<keyword evidence="2" id="KW-1133">Transmembrane helix</keyword>
<evidence type="ECO:0000313" key="4">
    <source>
        <dbReference type="EMBL" id="SFC67903.1"/>
    </source>
</evidence>
<feature type="region of interest" description="Disordered" evidence="1">
    <location>
        <begin position="439"/>
        <end position="471"/>
    </location>
</feature>
<dbReference type="InterPro" id="IPR006311">
    <property type="entry name" value="TAT_signal"/>
</dbReference>
<organism evidence="4 5">
    <name type="scientific">Streptomyces aidingensis</name>
    <dbReference type="NCBI Taxonomy" id="910347"/>
    <lineage>
        <taxon>Bacteria</taxon>
        <taxon>Bacillati</taxon>
        <taxon>Actinomycetota</taxon>
        <taxon>Actinomycetes</taxon>
        <taxon>Kitasatosporales</taxon>
        <taxon>Streptomycetaceae</taxon>
        <taxon>Streptomyces</taxon>
    </lineage>
</organism>
<sequence>MNTPRTRRRTAAGLAVAAVALLPFAGPGAPGAHAHGSATEGLYGDGDATWDGVWRQSWSLLALHSAGITPHEEAVHWLTGQQCEDGAFPAYRADTEQPCGDDTPRDTNATAAAVQALHALGGHEQQMGEALVWLLDVQNEDGGWPYNPGGATDANSTAVVLGAFTAVGDPGYLEEIGTLPDALAALQLGCDAEEAQRGAFAWQPEADGSLFANDLATVDAVLAAHGSGLLVEPADPAGDGAAAPRPLECDPPRETDGAPRADAEAGAAYLAARLAAGDGHLNNDLTDGQPDYLGTAKAVMALAAGGHRAEIAAPLEWLRQHHGEWAGYQENPTALAALALTAHAAGADARDFGGTDLIAALAALGPEPQTPLDEVPEDTATDDGKAAEGDADAGTGTGAGDGQEDVEEEDSGSLLWLLGIGLLAGAGIGLLLALRGRGTARNGDTSGSADADADGNGDGNGDSGNEPKQQP</sequence>
<dbReference type="STRING" id="910347.SAMN05421773_10547"/>
<evidence type="ECO:0000313" key="5">
    <source>
        <dbReference type="Proteomes" id="UP000199207"/>
    </source>
</evidence>
<feature type="compositionally biased region" description="Low complexity" evidence="1">
    <location>
        <begin position="234"/>
        <end position="244"/>
    </location>
</feature>
<evidence type="ECO:0000256" key="3">
    <source>
        <dbReference type="SAM" id="SignalP"/>
    </source>
</evidence>
<dbReference type="GO" id="GO:0016740">
    <property type="term" value="F:transferase activity"/>
    <property type="evidence" value="ECO:0007669"/>
    <property type="project" value="UniProtKB-KW"/>
</dbReference>
<protein>
    <submittedName>
        <fullName evidence="4">Prenyltransferase and squalene oxidase repeat-containing protein</fullName>
    </submittedName>
</protein>
<dbReference type="PROSITE" id="PS51318">
    <property type="entry name" value="TAT"/>
    <property type="match status" value="1"/>
</dbReference>
<dbReference type="Gene3D" id="1.50.10.20">
    <property type="match status" value="1"/>
</dbReference>
<evidence type="ECO:0000256" key="1">
    <source>
        <dbReference type="SAM" id="MobiDB-lite"/>
    </source>
</evidence>
<dbReference type="RefSeq" id="WP_107365112.1">
    <property type="nucleotide sequence ID" value="NZ_FOLM01000005.1"/>
</dbReference>
<dbReference type="OrthoDB" id="3852853at2"/>
<feature type="compositionally biased region" description="Low complexity" evidence="1">
    <location>
        <begin position="439"/>
        <end position="450"/>
    </location>
</feature>
<gene>
    <name evidence="4" type="ORF">SAMN05421773_10547</name>
</gene>
<proteinExistence type="predicted"/>
<feature type="region of interest" description="Disordered" evidence="1">
    <location>
        <begin position="234"/>
        <end position="261"/>
    </location>
</feature>
<feature type="compositionally biased region" description="Basic and acidic residues" evidence="1">
    <location>
        <begin position="247"/>
        <end position="261"/>
    </location>
</feature>
<feature type="chain" id="PRO_5038529566" evidence="3">
    <location>
        <begin position="26"/>
        <end position="471"/>
    </location>
</feature>
<keyword evidence="5" id="KW-1185">Reference proteome</keyword>
<dbReference type="EMBL" id="FOLM01000005">
    <property type="protein sequence ID" value="SFC67903.1"/>
    <property type="molecule type" value="Genomic_DNA"/>
</dbReference>
<dbReference type="Proteomes" id="UP000199207">
    <property type="component" value="Unassembled WGS sequence"/>
</dbReference>
<dbReference type="InterPro" id="IPR008930">
    <property type="entry name" value="Terpenoid_cyclase/PrenylTrfase"/>
</dbReference>
<accession>A0A1I1LC03</accession>
<dbReference type="SUPFAM" id="SSF48239">
    <property type="entry name" value="Terpenoid cyclases/Protein prenyltransferases"/>
    <property type="match status" value="1"/>
</dbReference>
<feature type="signal peptide" evidence="3">
    <location>
        <begin position="1"/>
        <end position="25"/>
    </location>
</feature>
<keyword evidence="2" id="KW-0472">Membrane</keyword>
<reference evidence="4 5" key="1">
    <citation type="submission" date="2016-10" db="EMBL/GenBank/DDBJ databases">
        <authorList>
            <person name="de Groot N.N."/>
        </authorList>
    </citation>
    <scope>NUCLEOTIDE SEQUENCE [LARGE SCALE GENOMIC DNA]</scope>
    <source>
        <strain evidence="4 5">CGMCC 4.5739</strain>
    </source>
</reference>
<feature type="region of interest" description="Disordered" evidence="1">
    <location>
        <begin position="366"/>
        <end position="408"/>
    </location>
</feature>
<name>A0A1I1LC03_9ACTN</name>
<dbReference type="CDD" id="cd00688">
    <property type="entry name" value="ISOPREN_C2_like"/>
    <property type="match status" value="1"/>
</dbReference>